<feature type="transmembrane region" description="Helical" evidence="8">
    <location>
        <begin position="329"/>
        <end position="351"/>
    </location>
</feature>
<dbReference type="EMBL" id="JACKWY010000001">
    <property type="protein sequence ID" value="MBB6713551.1"/>
    <property type="molecule type" value="Genomic_DNA"/>
</dbReference>
<evidence type="ECO:0000256" key="1">
    <source>
        <dbReference type="ARBA" id="ARBA00004141"/>
    </source>
</evidence>
<feature type="transmembrane region" description="Helical" evidence="8">
    <location>
        <begin position="138"/>
        <end position="160"/>
    </location>
</feature>
<evidence type="ECO:0000313" key="9">
    <source>
        <dbReference type="EMBL" id="MBB6713551.1"/>
    </source>
</evidence>
<evidence type="ECO:0000256" key="7">
    <source>
        <dbReference type="ARBA" id="ARBA00023136"/>
    </source>
</evidence>
<dbReference type="InterPro" id="IPR004761">
    <property type="entry name" value="Spore_GerAB"/>
</dbReference>
<dbReference type="Proteomes" id="UP000585258">
    <property type="component" value="Unassembled WGS sequence"/>
</dbReference>
<keyword evidence="7 8" id="KW-0472">Membrane</keyword>
<feature type="transmembrane region" description="Helical" evidence="8">
    <location>
        <begin position="9"/>
        <end position="29"/>
    </location>
</feature>
<keyword evidence="6 8" id="KW-1133">Transmembrane helix</keyword>
<evidence type="ECO:0000256" key="4">
    <source>
        <dbReference type="ARBA" id="ARBA00022544"/>
    </source>
</evidence>
<feature type="transmembrane region" description="Helical" evidence="8">
    <location>
        <begin position="267"/>
        <end position="288"/>
    </location>
</feature>
<keyword evidence="5 8" id="KW-0812">Transmembrane</keyword>
<sequence>MNKLSAKHFIFFIIGVAFISLKTYPSIFINLGGRDTWICALVASLIFILYVSYIINICTVTNTYNINHIFKSSLPKLLGNVFLFVFALGLFLASLEAATVEANAIHSTFFIETPVWYVLIFFLLPSVFLLSKNIRTLLIFILISLSSLLFNELLFFVLTQKYKNIDYMLPVLSSGITKEFIITTLLILGSMCSFVIVLPFLKNVKETKSIKKHSITAAIIVSIIVMISILEVITFFGPLRGSNIFYPEFIMGQRIELAGFLEFGELFFLYQTVVGSFIKYILCSYGIMLIYEKYISYKKVFILLYTSIIFALGTIIGRSNLLLYDLLKYYQIINLLLFLVLPLIIFTLHYLKANNKKSKRAERKYTKGGQGH</sequence>
<evidence type="ECO:0000256" key="3">
    <source>
        <dbReference type="ARBA" id="ARBA00022448"/>
    </source>
</evidence>
<evidence type="ECO:0000256" key="2">
    <source>
        <dbReference type="ARBA" id="ARBA00007998"/>
    </source>
</evidence>
<organism evidence="9 10">
    <name type="scientific">Clostridium gasigenes</name>
    <dbReference type="NCBI Taxonomy" id="94869"/>
    <lineage>
        <taxon>Bacteria</taxon>
        <taxon>Bacillati</taxon>
        <taxon>Bacillota</taxon>
        <taxon>Clostridia</taxon>
        <taxon>Eubacteriales</taxon>
        <taxon>Clostridiaceae</taxon>
        <taxon>Clostridium</taxon>
    </lineage>
</organism>
<dbReference type="PANTHER" id="PTHR34975:SF2">
    <property type="entry name" value="SPORE GERMINATION PROTEIN A2"/>
    <property type="match status" value="1"/>
</dbReference>
<proteinExistence type="inferred from homology"/>
<evidence type="ECO:0000256" key="5">
    <source>
        <dbReference type="ARBA" id="ARBA00022692"/>
    </source>
</evidence>
<comment type="subcellular location">
    <subcellularLocation>
        <location evidence="1">Membrane</location>
        <topology evidence="1">Multi-pass membrane protein</topology>
    </subcellularLocation>
</comment>
<dbReference type="NCBIfam" id="TIGR00912">
    <property type="entry name" value="2A0309"/>
    <property type="match status" value="1"/>
</dbReference>
<dbReference type="AlphaFoldDB" id="A0A7X0VRG3"/>
<evidence type="ECO:0000313" key="10">
    <source>
        <dbReference type="Proteomes" id="UP000585258"/>
    </source>
</evidence>
<dbReference type="Pfam" id="PF03845">
    <property type="entry name" value="Spore_permease"/>
    <property type="match status" value="1"/>
</dbReference>
<dbReference type="GO" id="GO:0016020">
    <property type="term" value="C:membrane"/>
    <property type="evidence" value="ECO:0007669"/>
    <property type="project" value="UniProtKB-SubCell"/>
</dbReference>
<evidence type="ECO:0000256" key="8">
    <source>
        <dbReference type="SAM" id="Phobius"/>
    </source>
</evidence>
<feature type="transmembrane region" description="Helical" evidence="8">
    <location>
        <begin position="180"/>
        <end position="201"/>
    </location>
</feature>
<feature type="transmembrane region" description="Helical" evidence="8">
    <location>
        <begin position="77"/>
        <end position="95"/>
    </location>
</feature>
<feature type="transmembrane region" description="Helical" evidence="8">
    <location>
        <begin position="35"/>
        <end position="56"/>
    </location>
</feature>
<name>A0A7X0VRG3_9CLOT</name>
<dbReference type="GO" id="GO:0009847">
    <property type="term" value="P:spore germination"/>
    <property type="evidence" value="ECO:0007669"/>
    <property type="project" value="InterPro"/>
</dbReference>
<feature type="transmembrane region" description="Helical" evidence="8">
    <location>
        <begin position="115"/>
        <end position="131"/>
    </location>
</feature>
<comment type="caution">
    <text evidence="9">The sequence shown here is derived from an EMBL/GenBank/DDBJ whole genome shotgun (WGS) entry which is preliminary data.</text>
</comment>
<dbReference type="RefSeq" id="WP_185163357.1">
    <property type="nucleotide sequence ID" value="NZ_JACKWY010000001.1"/>
</dbReference>
<protein>
    <submittedName>
        <fullName evidence="9">Endospore germination permease</fullName>
    </submittedName>
</protein>
<feature type="transmembrane region" description="Helical" evidence="8">
    <location>
        <begin position="300"/>
        <end position="317"/>
    </location>
</feature>
<evidence type="ECO:0000256" key="6">
    <source>
        <dbReference type="ARBA" id="ARBA00022989"/>
    </source>
</evidence>
<keyword evidence="3" id="KW-0813">Transport</keyword>
<dbReference type="PANTHER" id="PTHR34975">
    <property type="entry name" value="SPORE GERMINATION PROTEIN A2"/>
    <property type="match status" value="1"/>
</dbReference>
<comment type="similarity">
    <text evidence="2">Belongs to the amino acid-polyamine-organocation (APC) superfamily. Spore germination protein (SGP) (TC 2.A.3.9) family.</text>
</comment>
<gene>
    <name evidence="9" type="ORF">H7E68_02225</name>
</gene>
<keyword evidence="4" id="KW-0309">Germination</keyword>
<accession>A0A7X0VRG3</accession>
<reference evidence="9 10" key="1">
    <citation type="submission" date="2020-08" db="EMBL/GenBank/DDBJ databases">
        <title>Clostridia isolated from Swiss meat.</title>
        <authorList>
            <person name="Wambui J."/>
            <person name="Stevens M.J.A."/>
            <person name="Stephan R."/>
        </authorList>
    </citation>
    <scope>NUCLEOTIDE SEQUENCE [LARGE SCALE GENOMIC DNA]</scope>
    <source>
        <strain evidence="9 10">CM001</strain>
    </source>
</reference>
<feature type="transmembrane region" description="Helical" evidence="8">
    <location>
        <begin position="213"/>
        <end position="236"/>
    </location>
</feature>